<dbReference type="InterPro" id="IPR022691">
    <property type="entry name" value="Tscrpt_elong_fac_GreA/B_N"/>
</dbReference>
<evidence type="ECO:0000256" key="2">
    <source>
        <dbReference type="ARBA" id="ARBA00023163"/>
    </source>
</evidence>
<comment type="caution">
    <text evidence="6">The sequence shown here is derived from an EMBL/GenBank/DDBJ whole genome shotgun (WGS) entry which is preliminary data.</text>
</comment>
<proteinExistence type="predicted"/>
<accession>A0ABQ3LT75</accession>
<dbReference type="SUPFAM" id="SSF46557">
    <property type="entry name" value="GreA transcript cleavage protein, N-terminal domain"/>
    <property type="match status" value="1"/>
</dbReference>
<keyword evidence="6" id="KW-0648">Protein biosynthesis</keyword>
<evidence type="ECO:0000259" key="4">
    <source>
        <dbReference type="Pfam" id="PF01272"/>
    </source>
</evidence>
<dbReference type="InterPro" id="IPR023459">
    <property type="entry name" value="Tscrpt_elong_fac_GreA/B_fam"/>
</dbReference>
<dbReference type="NCBIfam" id="NF004548">
    <property type="entry name" value="PRK05892.1"/>
    <property type="match status" value="1"/>
</dbReference>
<dbReference type="Proteomes" id="UP000635387">
    <property type="component" value="Unassembled WGS sequence"/>
</dbReference>
<dbReference type="Gene3D" id="1.10.287.180">
    <property type="entry name" value="Transcription elongation factor, GreA/GreB, N-terminal domain"/>
    <property type="match status" value="1"/>
</dbReference>
<evidence type="ECO:0000313" key="6">
    <source>
        <dbReference type="EMBL" id="GHH24050.1"/>
    </source>
</evidence>
<organism evidence="6 7">
    <name type="scientific">Amycolatopsis oliviviridis</name>
    <dbReference type="NCBI Taxonomy" id="1471590"/>
    <lineage>
        <taxon>Bacteria</taxon>
        <taxon>Bacillati</taxon>
        <taxon>Actinomycetota</taxon>
        <taxon>Actinomycetes</taxon>
        <taxon>Pseudonocardiales</taxon>
        <taxon>Pseudonocardiaceae</taxon>
        <taxon>Amycolatopsis</taxon>
    </lineage>
</organism>
<feature type="region of interest" description="Disordered" evidence="3">
    <location>
        <begin position="31"/>
        <end position="50"/>
    </location>
</feature>
<name>A0ABQ3LT75_9PSEU</name>
<dbReference type="PIRSF" id="PIRSF006092">
    <property type="entry name" value="GreA_GreB"/>
    <property type="match status" value="1"/>
</dbReference>
<gene>
    <name evidence="6" type="primary">greA</name>
    <name evidence="6" type="ORF">GCM10017790_47820</name>
</gene>
<evidence type="ECO:0000259" key="5">
    <source>
        <dbReference type="Pfam" id="PF03449"/>
    </source>
</evidence>
<dbReference type="InterPro" id="IPR001437">
    <property type="entry name" value="Tscrpt_elong_fac_GreA/B_C"/>
</dbReference>
<reference evidence="7" key="1">
    <citation type="journal article" date="2019" name="Int. J. Syst. Evol. Microbiol.">
        <title>The Global Catalogue of Microorganisms (GCM) 10K type strain sequencing project: providing services to taxonomists for standard genome sequencing and annotation.</title>
        <authorList>
            <consortium name="The Broad Institute Genomics Platform"/>
            <consortium name="The Broad Institute Genome Sequencing Center for Infectious Disease"/>
            <person name="Wu L."/>
            <person name="Ma J."/>
        </authorList>
    </citation>
    <scope>NUCLEOTIDE SEQUENCE [LARGE SCALE GENOMIC DNA]</scope>
    <source>
        <strain evidence="7">CGMCC 4.7683</strain>
    </source>
</reference>
<dbReference type="Pfam" id="PF03449">
    <property type="entry name" value="GreA_GreB_N"/>
    <property type="match status" value="1"/>
</dbReference>
<dbReference type="GO" id="GO:0003746">
    <property type="term" value="F:translation elongation factor activity"/>
    <property type="evidence" value="ECO:0007669"/>
    <property type="project" value="UniProtKB-KW"/>
</dbReference>
<protein>
    <submittedName>
        <fullName evidence="6">Transcription elongation factor GreA</fullName>
    </submittedName>
</protein>
<evidence type="ECO:0000256" key="3">
    <source>
        <dbReference type="SAM" id="MobiDB-lite"/>
    </source>
</evidence>
<dbReference type="SUPFAM" id="SSF54534">
    <property type="entry name" value="FKBP-like"/>
    <property type="match status" value="1"/>
</dbReference>
<evidence type="ECO:0000313" key="7">
    <source>
        <dbReference type="Proteomes" id="UP000635387"/>
    </source>
</evidence>
<feature type="domain" description="Transcription elongation factor GreA/GreB N-terminal" evidence="5">
    <location>
        <begin position="13"/>
        <end position="75"/>
    </location>
</feature>
<dbReference type="Pfam" id="PF01272">
    <property type="entry name" value="GreA_GreB"/>
    <property type="match status" value="1"/>
</dbReference>
<dbReference type="InterPro" id="IPR036805">
    <property type="entry name" value="Tscrpt_elong_fac_GreA/B_N_sf"/>
</dbReference>
<dbReference type="PANTHER" id="PTHR30437">
    <property type="entry name" value="TRANSCRIPTION ELONGATION FACTOR GREA"/>
    <property type="match status" value="1"/>
</dbReference>
<keyword evidence="2" id="KW-0804">Transcription</keyword>
<dbReference type="Gene3D" id="3.10.50.30">
    <property type="entry name" value="Transcription elongation factor, GreA/GreB, C-terminal domain"/>
    <property type="match status" value="1"/>
</dbReference>
<feature type="domain" description="Transcription elongation factor GreA/GreB C-terminal" evidence="4">
    <location>
        <begin position="88"/>
        <end position="153"/>
    </location>
</feature>
<keyword evidence="6" id="KW-0251">Elongation factor</keyword>
<evidence type="ECO:0000256" key="1">
    <source>
        <dbReference type="ARBA" id="ARBA00023015"/>
    </source>
</evidence>
<keyword evidence="1" id="KW-0805">Transcription regulation</keyword>
<dbReference type="PANTHER" id="PTHR30437:SF4">
    <property type="entry name" value="TRANSCRIPTION ELONGATION FACTOR GREA"/>
    <property type="match status" value="1"/>
</dbReference>
<dbReference type="InterPro" id="IPR036953">
    <property type="entry name" value="GreA/GreB_C_sf"/>
</dbReference>
<sequence>MRGMVTTGDNGFSPAARRQLEKELADLRAQRDAMAPRIGEQERTGDAADQAEVLDRAESAAYLDRRIADVAAKLEHGGRDSKGLLPDGTTVTIRYADGDEEELHIVTIPGEDADAFTVTSDSPLGLALVGAKEGDEITYRTPRGETSATVVTLKPPA</sequence>
<keyword evidence="7" id="KW-1185">Reference proteome</keyword>
<dbReference type="EMBL" id="BNAY01000005">
    <property type="protein sequence ID" value="GHH24050.1"/>
    <property type="molecule type" value="Genomic_DNA"/>
</dbReference>